<feature type="domain" description="TGF-beta family profile" evidence="12">
    <location>
        <begin position="279"/>
        <end position="417"/>
    </location>
</feature>
<dbReference type="GO" id="GO:0032502">
    <property type="term" value="P:developmental process"/>
    <property type="evidence" value="ECO:0007669"/>
    <property type="project" value="UniProtKB-ARBA"/>
</dbReference>
<proteinExistence type="inferred from homology"/>
<comment type="similarity">
    <text evidence="2 9">Belongs to the TGF-beta family.</text>
</comment>
<evidence type="ECO:0000313" key="13">
    <source>
        <dbReference type="EMBL" id="CAL1269043.1"/>
    </source>
</evidence>
<dbReference type="SUPFAM" id="SSF57501">
    <property type="entry name" value="Cystine-knot cytokines"/>
    <property type="match status" value="1"/>
</dbReference>
<dbReference type="PROSITE" id="PS00250">
    <property type="entry name" value="TGF_BETA_1"/>
    <property type="match status" value="1"/>
</dbReference>
<dbReference type="InterPro" id="IPR017948">
    <property type="entry name" value="TGFb_CS"/>
</dbReference>
<evidence type="ECO:0000256" key="1">
    <source>
        <dbReference type="ARBA" id="ARBA00004613"/>
    </source>
</evidence>
<dbReference type="SMART" id="SM00204">
    <property type="entry name" value="TGFB"/>
    <property type="match status" value="1"/>
</dbReference>
<dbReference type="Proteomes" id="UP001497382">
    <property type="component" value="Unassembled WGS sequence"/>
</dbReference>
<dbReference type="Pfam" id="PF00688">
    <property type="entry name" value="TGFb_propeptide"/>
    <property type="match status" value="1"/>
</dbReference>
<dbReference type="InterPro" id="IPR001839">
    <property type="entry name" value="TGF-b_C"/>
</dbReference>
<keyword evidence="4" id="KW-0964">Secreted</keyword>
<feature type="region of interest" description="Disordered" evidence="10">
    <location>
        <begin position="91"/>
        <end position="112"/>
    </location>
</feature>
<dbReference type="GO" id="GO:0005615">
    <property type="term" value="C:extracellular space"/>
    <property type="evidence" value="ECO:0007669"/>
    <property type="project" value="UniProtKB-KW"/>
</dbReference>
<keyword evidence="14" id="KW-1185">Reference proteome</keyword>
<dbReference type="EMBL" id="CAXIEN010000037">
    <property type="protein sequence ID" value="CAL1269043.1"/>
    <property type="molecule type" value="Genomic_DNA"/>
</dbReference>
<evidence type="ECO:0000256" key="8">
    <source>
        <dbReference type="ARBA" id="ARBA00023180"/>
    </source>
</evidence>
<sequence>MAVRCFICVAVVLIFFCEVVLSLSGGFYADNGRQQSVLYKPFTKKDRNNLQREILHLLGLEHRPKPRHVHPDSHSSAQNYLLDVYRSFKDRDDEKQDEENRDRKQTRKRKKNRKIMESDFIMSFVNRNDKLHKYPHLRHERDKRYWFDVSEVSQDDEIVEAELRIYRNMSRRISNKHLKYILSLYSVREDGAPNANTLELVDEIIISSRANGWLVLNVTGPAVNWISFGKKNLGLYMKIKELDSSRTLDPHEIGLSCSRGSEEYQPFMVVYFKSNDKPRVRRSTKSQKEDRYYDHESYNPYSGYGSRDRYHSKRNCQRWTLYVSFRDLGWEDWIIAPDGYAAFYCQGECSFPLNAHMNATNHAIVQTLVHLMDPSVVPKPCCAPTQLSPITVLYFDDNSNVILKNYKNMVVKSCGCH</sequence>
<evidence type="ECO:0000256" key="5">
    <source>
        <dbReference type="ARBA" id="ARBA00022729"/>
    </source>
</evidence>
<gene>
    <name evidence="13" type="ORF">LARSCL_LOCUS4537</name>
</gene>
<evidence type="ECO:0000256" key="2">
    <source>
        <dbReference type="ARBA" id="ARBA00006656"/>
    </source>
</evidence>
<dbReference type="GO" id="GO:0005125">
    <property type="term" value="F:cytokine activity"/>
    <property type="evidence" value="ECO:0007669"/>
    <property type="project" value="UniProtKB-KW"/>
</dbReference>
<evidence type="ECO:0000256" key="9">
    <source>
        <dbReference type="RuleBase" id="RU000354"/>
    </source>
</evidence>
<dbReference type="FunFam" id="2.10.90.10:FF:000003">
    <property type="entry name" value="Bone morphogenetic protein 5"/>
    <property type="match status" value="1"/>
</dbReference>
<dbReference type="GO" id="GO:0008083">
    <property type="term" value="F:growth factor activity"/>
    <property type="evidence" value="ECO:0007669"/>
    <property type="project" value="UniProtKB-KW"/>
</dbReference>
<dbReference type="InterPro" id="IPR015615">
    <property type="entry name" value="TGF-beta-rel"/>
</dbReference>
<feature type="compositionally biased region" description="Basic and acidic residues" evidence="10">
    <location>
        <begin position="91"/>
        <end position="103"/>
    </location>
</feature>
<dbReference type="PANTHER" id="PTHR11848">
    <property type="entry name" value="TGF-BETA FAMILY"/>
    <property type="match status" value="1"/>
</dbReference>
<keyword evidence="8" id="KW-0325">Glycoprotein</keyword>
<dbReference type="InterPro" id="IPR029034">
    <property type="entry name" value="Cystine-knot_cytokine"/>
</dbReference>
<feature type="chain" id="PRO_5043920506" description="TGF-beta family profile domain-containing protein" evidence="11">
    <location>
        <begin position="23"/>
        <end position="417"/>
    </location>
</feature>
<name>A0AAV1ZBN4_9ARAC</name>
<evidence type="ECO:0000256" key="10">
    <source>
        <dbReference type="SAM" id="MobiDB-lite"/>
    </source>
</evidence>
<organism evidence="13 14">
    <name type="scientific">Larinioides sclopetarius</name>
    <dbReference type="NCBI Taxonomy" id="280406"/>
    <lineage>
        <taxon>Eukaryota</taxon>
        <taxon>Metazoa</taxon>
        <taxon>Ecdysozoa</taxon>
        <taxon>Arthropoda</taxon>
        <taxon>Chelicerata</taxon>
        <taxon>Arachnida</taxon>
        <taxon>Araneae</taxon>
        <taxon>Araneomorphae</taxon>
        <taxon>Entelegynae</taxon>
        <taxon>Araneoidea</taxon>
        <taxon>Araneidae</taxon>
        <taxon>Larinioides</taxon>
    </lineage>
</organism>
<reference evidence="13 14" key="1">
    <citation type="submission" date="2024-04" db="EMBL/GenBank/DDBJ databases">
        <authorList>
            <person name="Rising A."/>
            <person name="Reimegard J."/>
            <person name="Sonavane S."/>
            <person name="Akerstrom W."/>
            <person name="Nylinder S."/>
            <person name="Hedman E."/>
            <person name="Kallberg Y."/>
        </authorList>
    </citation>
    <scope>NUCLEOTIDE SEQUENCE [LARGE SCALE GENOMIC DNA]</scope>
</reference>
<keyword evidence="7" id="KW-1015">Disulfide bond</keyword>
<dbReference type="Gene3D" id="2.60.120.970">
    <property type="match status" value="1"/>
</dbReference>
<accession>A0AAV1ZBN4</accession>
<dbReference type="PRINTS" id="PR00669">
    <property type="entry name" value="INHIBINA"/>
</dbReference>
<feature type="signal peptide" evidence="11">
    <location>
        <begin position="1"/>
        <end position="22"/>
    </location>
</feature>
<dbReference type="AlphaFoldDB" id="A0AAV1ZBN4"/>
<evidence type="ECO:0000313" key="14">
    <source>
        <dbReference type="Proteomes" id="UP001497382"/>
    </source>
</evidence>
<comment type="caution">
    <text evidence="13">The sequence shown here is derived from an EMBL/GenBank/DDBJ whole genome shotgun (WGS) entry which is preliminary data.</text>
</comment>
<evidence type="ECO:0000256" key="3">
    <source>
        <dbReference type="ARBA" id="ARBA00022514"/>
    </source>
</evidence>
<dbReference type="PROSITE" id="PS51362">
    <property type="entry name" value="TGF_BETA_2"/>
    <property type="match status" value="1"/>
</dbReference>
<dbReference type="Gene3D" id="2.10.90.10">
    <property type="entry name" value="Cystine-knot cytokines"/>
    <property type="match status" value="1"/>
</dbReference>
<evidence type="ECO:0000256" key="6">
    <source>
        <dbReference type="ARBA" id="ARBA00023030"/>
    </source>
</evidence>
<dbReference type="InterPro" id="IPR001111">
    <property type="entry name" value="TGF-b_propeptide"/>
</dbReference>
<evidence type="ECO:0000256" key="11">
    <source>
        <dbReference type="SAM" id="SignalP"/>
    </source>
</evidence>
<evidence type="ECO:0000256" key="7">
    <source>
        <dbReference type="ARBA" id="ARBA00023157"/>
    </source>
</evidence>
<keyword evidence="6 9" id="KW-0339">Growth factor</keyword>
<evidence type="ECO:0000256" key="4">
    <source>
        <dbReference type="ARBA" id="ARBA00022525"/>
    </source>
</evidence>
<dbReference type="PANTHER" id="PTHR11848:SF310">
    <property type="entry name" value="PROTEIN 60A-RELATED"/>
    <property type="match status" value="1"/>
</dbReference>
<comment type="subcellular location">
    <subcellularLocation>
        <location evidence="1">Secreted</location>
    </subcellularLocation>
</comment>
<protein>
    <recommendedName>
        <fullName evidence="12">TGF-beta family profile domain-containing protein</fullName>
    </recommendedName>
</protein>
<keyword evidence="5 11" id="KW-0732">Signal</keyword>
<dbReference type="Pfam" id="PF00019">
    <property type="entry name" value="TGF_beta"/>
    <property type="match status" value="1"/>
</dbReference>
<keyword evidence="3" id="KW-0202">Cytokine</keyword>
<evidence type="ECO:0000259" key="12">
    <source>
        <dbReference type="PROSITE" id="PS51362"/>
    </source>
</evidence>
<dbReference type="CDD" id="cd13761">
    <property type="entry name" value="TGF_beta_BMP5_like"/>
    <property type="match status" value="1"/>
</dbReference>